<keyword evidence="1" id="KW-0732">Signal</keyword>
<proteinExistence type="predicted"/>
<name>A0A4R2HE47_9ACTN</name>
<comment type="caution">
    <text evidence="2">The sequence shown here is derived from an EMBL/GenBank/DDBJ whole genome shotgun (WGS) entry which is preliminary data.</text>
</comment>
<organism evidence="2 3">
    <name type="scientific">Kribbella steppae</name>
    <dbReference type="NCBI Taxonomy" id="2512223"/>
    <lineage>
        <taxon>Bacteria</taxon>
        <taxon>Bacillati</taxon>
        <taxon>Actinomycetota</taxon>
        <taxon>Actinomycetes</taxon>
        <taxon>Propionibacteriales</taxon>
        <taxon>Kribbellaceae</taxon>
        <taxon>Kribbella</taxon>
    </lineage>
</organism>
<evidence type="ECO:0000256" key="1">
    <source>
        <dbReference type="SAM" id="SignalP"/>
    </source>
</evidence>
<dbReference type="EMBL" id="SLWN01000007">
    <property type="protein sequence ID" value="TCO26611.1"/>
    <property type="molecule type" value="Genomic_DNA"/>
</dbReference>
<accession>A0A4R2HE47</accession>
<feature type="chain" id="PRO_5020591359" description="Alpha amylase inhibitor" evidence="1">
    <location>
        <begin position="32"/>
        <end position="97"/>
    </location>
</feature>
<evidence type="ECO:0000313" key="2">
    <source>
        <dbReference type="EMBL" id="TCO26611.1"/>
    </source>
</evidence>
<dbReference type="Proteomes" id="UP000294508">
    <property type="component" value="Unassembled WGS sequence"/>
</dbReference>
<dbReference type="RefSeq" id="WP_132211219.1">
    <property type="nucleotide sequence ID" value="NZ_SLWN01000007.1"/>
</dbReference>
<dbReference type="AlphaFoldDB" id="A0A4R2HE47"/>
<reference evidence="2 3" key="1">
    <citation type="journal article" date="2015" name="Stand. Genomic Sci.">
        <title>Genomic Encyclopedia of Bacterial and Archaeal Type Strains, Phase III: the genomes of soil and plant-associated and newly described type strains.</title>
        <authorList>
            <person name="Whitman W.B."/>
            <person name="Woyke T."/>
            <person name="Klenk H.P."/>
            <person name="Zhou Y."/>
            <person name="Lilburn T.G."/>
            <person name="Beck B.J."/>
            <person name="De Vos P."/>
            <person name="Vandamme P."/>
            <person name="Eisen J.A."/>
            <person name="Garrity G."/>
            <person name="Hugenholtz P."/>
            <person name="Kyrpides N.C."/>
        </authorList>
    </citation>
    <scope>NUCLEOTIDE SEQUENCE [LARGE SCALE GENOMIC DNA]</scope>
    <source>
        <strain evidence="2 3">VKM Ac-2572</strain>
    </source>
</reference>
<protein>
    <recommendedName>
        <fullName evidence="4">Alpha amylase inhibitor</fullName>
    </recommendedName>
</protein>
<gene>
    <name evidence="2" type="ORF">EV652_107504</name>
</gene>
<evidence type="ECO:0000313" key="3">
    <source>
        <dbReference type="Proteomes" id="UP000294508"/>
    </source>
</evidence>
<keyword evidence="3" id="KW-1185">Reference proteome</keyword>
<evidence type="ECO:0008006" key="4">
    <source>
        <dbReference type="Google" id="ProtNLM"/>
    </source>
</evidence>
<feature type="signal peptide" evidence="1">
    <location>
        <begin position="1"/>
        <end position="31"/>
    </location>
</feature>
<sequence>MSIAVRVGSGLAAAVMAGGGALIQAAPSAQANDIIPCGTYHFAGDGLVYWGNCTSQDTLISVAQPGIEAVLQCVPAKSAVLLGAPAQWIVKDLHRDC</sequence>